<sequence length="47" mass="5341">MPSTALTPNYSSNSHIRVSPPTYSGPRRSAQRNVGIQRCKRRPLWSE</sequence>
<reference evidence="2" key="1">
    <citation type="submission" date="2020-11" db="EMBL/GenBank/DDBJ databases">
        <authorList>
            <person name="Tran Van P."/>
        </authorList>
    </citation>
    <scope>NUCLEOTIDE SEQUENCE</scope>
</reference>
<accession>A0A7R9MQL8</accession>
<keyword evidence="3" id="KW-1185">Reference proteome</keyword>
<dbReference type="EMBL" id="OC947558">
    <property type="protein sequence ID" value="CAD7663480.1"/>
    <property type="molecule type" value="Genomic_DNA"/>
</dbReference>
<name>A0A7R9MQL8_9ACAR</name>
<feature type="compositionally biased region" description="Basic residues" evidence="1">
    <location>
        <begin position="38"/>
        <end position="47"/>
    </location>
</feature>
<dbReference type="AlphaFoldDB" id="A0A7R9MQL8"/>
<proteinExistence type="predicted"/>
<evidence type="ECO:0000256" key="1">
    <source>
        <dbReference type="SAM" id="MobiDB-lite"/>
    </source>
</evidence>
<evidence type="ECO:0000313" key="3">
    <source>
        <dbReference type="Proteomes" id="UP000728032"/>
    </source>
</evidence>
<feature type="compositionally biased region" description="Polar residues" evidence="1">
    <location>
        <begin position="1"/>
        <end position="16"/>
    </location>
</feature>
<protein>
    <submittedName>
        <fullName evidence="2">Uncharacterized protein</fullName>
    </submittedName>
</protein>
<gene>
    <name evidence="2" type="ORF">ONB1V03_LOCUS20038</name>
</gene>
<feature type="region of interest" description="Disordered" evidence="1">
    <location>
        <begin position="1"/>
        <end position="47"/>
    </location>
</feature>
<organism evidence="2">
    <name type="scientific">Oppiella nova</name>
    <dbReference type="NCBI Taxonomy" id="334625"/>
    <lineage>
        <taxon>Eukaryota</taxon>
        <taxon>Metazoa</taxon>
        <taxon>Ecdysozoa</taxon>
        <taxon>Arthropoda</taxon>
        <taxon>Chelicerata</taxon>
        <taxon>Arachnida</taxon>
        <taxon>Acari</taxon>
        <taxon>Acariformes</taxon>
        <taxon>Sarcoptiformes</taxon>
        <taxon>Oribatida</taxon>
        <taxon>Brachypylina</taxon>
        <taxon>Oppioidea</taxon>
        <taxon>Oppiidae</taxon>
        <taxon>Oppiella</taxon>
    </lineage>
</organism>
<dbReference type="Proteomes" id="UP000728032">
    <property type="component" value="Unassembled WGS sequence"/>
</dbReference>
<dbReference type="EMBL" id="CAJPVJ010032733">
    <property type="protein sequence ID" value="CAG2180617.1"/>
    <property type="molecule type" value="Genomic_DNA"/>
</dbReference>
<evidence type="ECO:0000313" key="2">
    <source>
        <dbReference type="EMBL" id="CAD7663480.1"/>
    </source>
</evidence>